<evidence type="ECO:0000256" key="2">
    <source>
        <dbReference type="SAM" id="MobiDB-lite"/>
    </source>
</evidence>
<gene>
    <name evidence="4" type="ORF">Micbo1qcDRAFT_218097</name>
</gene>
<dbReference type="GO" id="GO:0003959">
    <property type="term" value="F:NADPH dehydrogenase activity"/>
    <property type="evidence" value="ECO:0007669"/>
    <property type="project" value="TreeGrafter"/>
</dbReference>
<accession>A0A136JGH0</accession>
<evidence type="ECO:0000259" key="3">
    <source>
        <dbReference type="Pfam" id="PF00724"/>
    </source>
</evidence>
<feature type="domain" description="NADH:flavin oxidoreductase/NADH oxidase N-terminal" evidence="3">
    <location>
        <begin position="4"/>
        <end position="351"/>
    </location>
</feature>
<dbReference type="EMBL" id="KQ964246">
    <property type="protein sequence ID" value="KXJ96208.1"/>
    <property type="molecule type" value="Genomic_DNA"/>
</dbReference>
<protein>
    <submittedName>
        <fullName evidence="4">NADH:flavin oxidoreductase/NADH oxidase</fullName>
    </submittedName>
</protein>
<evidence type="ECO:0000256" key="1">
    <source>
        <dbReference type="ARBA" id="ARBA00022630"/>
    </source>
</evidence>
<evidence type="ECO:0000313" key="4">
    <source>
        <dbReference type="EMBL" id="KXJ96208.1"/>
    </source>
</evidence>
<keyword evidence="5" id="KW-1185">Reference proteome</keyword>
<dbReference type="CDD" id="cd02933">
    <property type="entry name" value="OYE_like_FMN"/>
    <property type="match status" value="1"/>
</dbReference>
<dbReference type="InParanoid" id="A0A136JGH0"/>
<dbReference type="Pfam" id="PF00724">
    <property type="entry name" value="Oxidored_FMN"/>
    <property type="match status" value="1"/>
</dbReference>
<keyword evidence="1" id="KW-0285">Flavoprotein</keyword>
<dbReference type="FunFam" id="3.20.20.70:FF:000138">
    <property type="entry name" value="NADPH dehydrogenase 1"/>
    <property type="match status" value="1"/>
</dbReference>
<dbReference type="PANTHER" id="PTHR22893:SF91">
    <property type="entry name" value="NADPH DEHYDROGENASE 2-RELATED"/>
    <property type="match status" value="1"/>
</dbReference>
<dbReference type="FunCoup" id="A0A136JGH0">
    <property type="interactions" value="782"/>
</dbReference>
<sequence>MTRLFQPLKVGNVELDHRIMLAPLTRYRCDDEWVPLPMVKEYYTQRAAVPGTLLVSEGTLISHGAAGRYNIPGIWSPAQIAAWKSIVESVHAKGGRIYCQLWHLGRSGWAHIHAEQGTVLLSSSAVPTSPSPSPTAPQPGVPEAMTEDQIQAVIAEYATAARNAVEGAGFDGVEIHGANGYLPDQFLQDTCNKRTDRWGGSVENRTRFALEVTKAVVAAVGAERTAIRLSPFNPFNGMLMEDPLPTFRHLLRELRQFRLAYLHLVEGRINIGADGTLEGQVAANPAAWESSLSALVGIWDNASPVLIAGGFTPELARRAVDEVYRDHDVGIVFGRHFVSNPDLVFRIKEGVEFVPYDRSVFYTPGRREGYVDYPFCEEFLASQAVAAAAS</sequence>
<dbReference type="InterPro" id="IPR045247">
    <property type="entry name" value="Oye-like"/>
</dbReference>
<dbReference type="Proteomes" id="UP000070501">
    <property type="component" value="Unassembled WGS sequence"/>
</dbReference>
<dbReference type="GO" id="GO:0010181">
    <property type="term" value="F:FMN binding"/>
    <property type="evidence" value="ECO:0007669"/>
    <property type="project" value="InterPro"/>
</dbReference>
<dbReference type="PANTHER" id="PTHR22893">
    <property type="entry name" value="NADH OXIDOREDUCTASE-RELATED"/>
    <property type="match status" value="1"/>
</dbReference>
<name>A0A136JGH0_9PEZI</name>
<dbReference type="AlphaFoldDB" id="A0A136JGH0"/>
<dbReference type="Gene3D" id="3.20.20.70">
    <property type="entry name" value="Aldolase class I"/>
    <property type="match status" value="1"/>
</dbReference>
<evidence type="ECO:0000313" key="5">
    <source>
        <dbReference type="Proteomes" id="UP000070501"/>
    </source>
</evidence>
<proteinExistence type="predicted"/>
<dbReference type="STRING" id="196109.A0A136JGH0"/>
<reference evidence="5" key="1">
    <citation type="submission" date="2016-02" db="EMBL/GenBank/DDBJ databases">
        <title>Draft genome sequence of Microdochium bolleyi, a fungal endophyte of beachgrass.</title>
        <authorList>
            <consortium name="DOE Joint Genome Institute"/>
            <person name="David A.S."/>
            <person name="May G."/>
            <person name="Haridas S."/>
            <person name="Lim J."/>
            <person name="Wang M."/>
            <person name="Labutti K."/>
            <person name="Lipzen A."/>
            <person name="Barry K."/>
            <person name="Grigoriev I.V."/>
        </authorList>
    </citation>
    <scope>NUCLEOTIDE SEQUENCE [LARGE SCALE GENOMIC DNA]</scope>
    <source>
        <strain evidence="5">J235TASD1</strain>
    </source>
</reference>
<feature type="compositionally biased region" description="Pro residues" evidence="2">
    <location>
        <begin position="129"/>
        <end position="140"/>
    </location>
</feature>
<dbReference type="InterPro" id="IPR001155">
    <property type="entry name" value="OxRdtase_FMN_N"/>
</dbReference>
<dbReference type="SUPFAM" id="SSF51395">
    <property type="entry name" value="FMN-linked oxidoreductases"/>
    <property type="match status" value="1"/>
</dbReference>
<feature type="region of interest" description="Disordered" evidence="2">
    <location>
        <begin position="123"/>
        <end position="144"/>
    </location>
</feature>
<dbReference type="OrthoDB" id="276546at2759"/>
<dbReference type="InterPro" id="IPR013785">
    <property type="entry name" value="Aldolase_TIM"/>
</dbReference>
<organism evidence="4 5">
    <name type="scientific">Microdochium bolleyi</name>
    <dbReference type="NCBI Taxonomy" id="196109"/>
    <lineage>
        <taxon>Eukaryota</taxon>
        <taxon>Fungi</taxon>
        <taxon>Dikarya</taxon>
        <taxon>Ascomycota</taxon>
        <taxon>Pezizomycotina</taxon>
        <taxon>Sordariomycetes</taxon>
        <taxon>Xylariomycetidae</taxon>
        <taxon>Xylariales</taxon>
        <taxon>Microdochiaceae</taxon>
        <taxon>Microdochium</taxon>
    </lineage>
</organism>